<dbReference type="Proteomes" id="UP000800200">
    <property type="component" value="Unassembled WGS sequence"/>
</dbReference>
<dbReference type="EMBL" id="ML994610">
    <property type="protein sequence ID" value="KAF2195930.1"/>
    <property type="molecule type" value="Genomic_DNA"/>
</dbReference>
<evidence type="ECO:0000256" key="2">
    <source>
        <dbReference type="ARBA" id="ARBA00022553"/>
    </source>
</evidence>
<dbReference type="SMART" id="SM00826">
    <property type="entry name" value="PKS_DH"/>
    <property type="match status" value="1"/>
</dbReference>
<dbReference type="SUPFAM" id="SSF50129">
    <property type="entry name" value="GroES-like"/>
    <property type="match status" value="1"/>
</dbReference>
<dbReference type="Gene3D" id="3.30.70.3290">
    <property type="match status" value="1"/>
</dbReference>
<feature type="domain" description="Carrier" evidence="10">
    <location>
        <begin position="2421"/>
        <end position="2498"/>
    </location>
</feature>
<dbReference type="InterPro" id="IPR049551">
    <property type="entry name" value="PKS_DH_C"/>
</dbReference>
<dbReference type="CDD" id="cd02440">
    <property type="entry name" value="AdoMet_MTases"/>
    <property type="match status" value="1"/>
</dbReference>
<dbReference type="PROSITE" id="PS52019">
    <property type="entry name" value="PKS_MFAS_DH"/>
    <property type="match status" value="1"/>
</dbReference>
<keyword evidence="3" id="KW-0489">Methyltransferase</keyword>
<dbReference type="InterPro" id="IPR013968">
    <property type="entry name" value="PKS_KR"/>
</dbReference>
<dbReference type="InterPro" id="IPR020806">
    <property type="entry name" value="PKS_PP-bd"/>
</dbReference>
<dbReference type="InterPro" id="IPR050091">
    <property type="entry name" value="PKS_NRPS_Biosynth_Enz"/>
</dbReference>
<dbReference type="InterPro" id="IPR013217">
    <property type="entry name" value="Methyltransf_12"/>
</dbReference>
<dbReference type="Gene3D" id="3.90.180.10">
    <property type="entry name" value="Medium-chain alcohol dehydrogenases, catalytic domain"/>
    <property type="match status" value="1"/>
</dbReference>
<dbReference type="PROSITE" id="PS50075">
    <property type="entry name" value="CARRIER"/>
    <property type="match status" value="1"/>
</dbReference>
<evidence type="ECO:0000259" key="12">
    <source>
        <dbReference type="PROSITE" id="PS52019"/>
    </source>
</evidence>
<dbReference type="InterPro" id="IPR036291">
    <property type="entry name" value="NAD(P)-bd_dom_sf"/>
</dbReference>
<keyword evidence="1" id="KW-0596">Phosphopantetheine</keyword>
<evidence type="ECO:0000256" key="7">
    <source>
        <dbReference type="ARBA" id="ARBA00023315"/>
    </source>
</evidence>
<dbReference type="GO" id="GO:0044550">
    <property type="term" value="P:secondary metabolite biosynthetic process"/>
    <property type="evidence" value="ECO:0007669"/>
    <property type="project" value="UniProtKB-ARBA"/>
</dbReference>
<dbReference type="InterPro" id="IPR016036">
    <property type="entry name" value="Malonyl_transacylase_ACP-bd"/>
</dbReference>
<dbReference type="GO" id="GO:0016491">
    <property type="term" value="F:oxidoreductase activity"/>
    <property type="evidence" value="ECO:0007669"/>
    <property type="project" value="InterPro"/>
</dbReference>
<dbReference type="InterPro" id="IPR049552">
    <property type="entry name" value="PKS_DH_N"/>
</dbReference>
<dbReference type="InterPro" id="IPR001227">
    <property type="entry name" value="Ac_transferase_dom_sf"/>
</dbReference>
<evidence type="ECO:0000313" key="13">
    <source>
        <dbReference type="EMBL" id="KAF2195930.1"/>
    </source>
</evidence>
<dbReference type="Gene3D" id="3.40.47.10">
    <property type="match status" value="1"/>
</dbReference>
<dbReference type="Gene3D" id="3.10.129.110">
    <property type="entry name" value="Polyketide synthase dehydratase"/>
    <property type="match status" value="1"/>
</dbReference>
<dbReference type="InterPro" id="IPR032821">
    <property type="entry name" value="PKS_assoc"/>
</dbReference>
<dbReference type="Pfam" id="PF08242">
    <property type="entry name" value="Methyltransf_12"/>
    <property type="match status" value="1"/>
</dbReference>
<dbReference type="SUPFAM" id="SSF53335">
    <property type="entry name" value="S-adenosyl-L-methionine-dependent methyltransferases"/>
    <property type="match status" value="1"/>
</dbReference>
<dbReference type="InterPro" id="IPR016035">
    <property type="entry name" value="Acyl_Trfase/lysoPLipase"/>
</dbReference>
<dbReference type="GO" id="GO:1901336">
    <property type="term" value="P:lactone biosynthetic process"/>
    <property type="evidence" value="ECO:0007669"/>
    <property type="project" value="UniProtKB-ARBA"/>
</dbReference>
<dbReference type="Pfam" id="PF00109">
    <property type="entry name" value="ketoacyl-synt"/>
    <property type="match status" value="1"/>
</dbReference>
<dbReference type="FunFam" id="3.40.50.720:FF:000209">
    <property type="entry name" value="Polyketide synthase Pks12"/>
    <property type="match status" value="1"/>
</dbReference>
<dbReference type="CDD" id="cd05195">
    <property type="entry name" value="enoyl_red"/>
    <property type="match status" value="1"/>
</dbReference>
<evidence type="ECO:0000313" key="14">
    <source>
        <dbReference type="Proteomes" id="UP000800200"/>
    </source>
</evidence>
<dbReference type="InterPro" id="IPR013154">
    <property type="entry name" value="ADH-like_N"/>
</dbReference>
<dbReference type="InterPro" id="IPR057326">
    <property type="entry name" value="KR_dom"/>
</dbReference>
<keyword evidence="4" id="KW-0808">Transferase</keyword>
<dbReference type="InterPro" id="IPR049900">
    <property type="entry name" value="PKS_mFAS_DH"/>
</dbReference>
<dbReference type="SUPFAM" id="SSF51735">
    <property type="entry name" value="NAD(P)-binding Rossmann-fold domains"/>
    <property type="match status" value="2"/>
</dbReference>
<dbReference type="Pfam" id="PF21089">
    <property type="entry name" value="PKS_DH_N"/>
    <property type="match status" value="1"/>
</dbReference>
<accession>A0A6A6F0N6</accession>
<dbReference type="InterPro" id="IPR020841">
    <property type="entry name" value="PKS_Beta-ketoAc_synthase_dom"/>
</dbReference>
<dbReference type="GO" id="GO:0006633">
    <property type="term" value="P:fatty acid biosynthetic process"/>
    <property type="evidence" value="ECO:0007669"/>
    <property type="project" value="TreeGrafter"/>
</dbReference>
<feature type="domain" description="PKS/mFAS DH" evidence="12">
    <location>
        <begin position="937"/>
        <end position="1220"/>
    </location>
</feature>
<dbReference type="GO" id="GO:0031177">
    <property type="term" value="F:phosphopantetheine binding"/>
    <property type="evidence" value="ECO:0007669"/>
    <property type="project" value="InterPro"/>
</dbReference>
<dbReference type="SMART" id="SM00825">
    <property type="entry name" value="PKS_KS"/>
    <property type="match status" value="1"/>
</dbReference>
<dbReference type="SMART" id="SM00822">
    <property type="entry name" value="PKS_KR"/>
    <property type="match status" value="1"/>
</dbReference>
<proteinExistence type="predicted"/>
<dbReference type="Gene3D" id="3.40.50.720">
    <property type="entry name" value="NAD(P)-binding Rossmann-like Domain"/>
    <property type="match status" value="2"/>
</dbReference>
<evidence type="ECO:0000259" key="11">
    <source>
        <dbReference type="PROSITE" id="PS52004"/>
    </source>
</evidence>
<dbReference type="Pfam" id="PF14765">
    <property type="entry name" value="PS-DH"/>
    <property type="match status" value="1"/>
</dbReference>
<dbReference type="GO" id="GO:0032259">
    <property type="term" value="P:methylation"/>
    <property type="evidence" value="ECO:0007669"/>
    <property type="project" value="UniProtKB-KW"/>
</dbReference>
<dbReference type="SMART" id="SM00827">
    <property type="entry name" value="PKS_AT"/>
    <property type="match status" value="1"/>
</dbReference>
<evidence type="ECO:0000256" key="3">
    <source>
        <dbReference type="ARBA" id="ARBA00022603"/>
    </source>
</evidence>
<dbReference type="Pfam" id="PF16197">
    <property type="entry name" value="KAsynt_C_assoc"/>
    <property type="match status" value="1"/>
</dbReference>
<feature type="region of interest" description="N-terminal hotdog fold" evidence="8">
    <location>
        <begin position="937"/>
        <end position="1065"/>
    </location>
</feature>
<dbReference type="Pfam" id="PF02801">
    <property type="entry name" value="Ketoacyl-synt_C"/>
    <property type="match status" value="1"/>
</dbReference>
<reference evidence="13" key="1">
    <citation type="journal article" date="2020" name="Stud. Mycol.">
        <title>101 Dothideomycetes genomes: a test case for predicting lifestyles and emergence of pathogens.</title>
        <authorList>
            <person name="Haridas S."/>
            <person name="Albert R."/>
            <person name="Binder M."/>
            <person name="Bloem J."/>
            <person name="Labutti K."/>
            <person name="Salamov A."/>
            <person name="Andreopoulos B."/>
            <person name="Baker S."/>
            <person name="Barry K."/>
            <person name="Bills G."/>
            <person name="Bluhm B."/>
            <person name="Cannon C."/>
            <person name="Castanera R."/>
            <person name="Culley D."/>
            <person name="Daum C."/>
            <person name="Ezra D."/>
            <person name="Gonzalez J."/>
            <person name="Henrissat B."/>
            <person name="Kuo A."/>
            <person name="Liang C."/>
            <person name="Lipzen A."/>
            <person name="Lutzoni F."/>
            <person name="Magnuson J."/>
            <person name="Mondo S."/>
            <person name="Nolan M."/>
            <person name="Ohm R."/>
            <person name="Pangilinan J."/>
            <person name="Park H.-J."/>
            <person name="Ramirez L."/>
            <person name="Alfaro M."/>
            <person name="Sun H."/>
            <person name="Tritt A."/>
            <person name="Yoshinaga Y."/>
            <person name="Zwiers L.-H."/>
            <person name="Turgeon B."/>
            <person name="Goodwin S."/>
            <person name="Spatafora J."/>
            <person name="Crous P."/>
            <person name="Grigoriev I."/>
        </authorList>
    </citation>
    <scope>NUCLEOTIDE SEQUENCE</scope>
    <source>
        <strain evidence="13">CBS 207.26</strain>
    </source>
</reference>
<dbReference type="InterPro" id="IPR029063">
    <property type="entry name" value="SAM-dependent_MTases_sf"/>
</dbReference>
<dbReference type="Pfam" id="PF08240">
    <property type="entry name" value="ADH_N"/>
    <property type="match status" value="1"/>
</dbReference>
<dbReference type="InterPro" id="IPR016039">
    <property type="entry name" value="Thiolase-like"/>
</dbReference>
<dbReference type="InterPro" id="IPR011032">
    <property type="entry name" value="GroES-like_sf"/>
</dbReference>
<dbReference type="PROSITE" id="PS00012">
    <property type="entry name" value="PHOSPHOPANTETHEINE"/>
    <property type="match status" value="1"/>
</dbReference>
<keyword evidence="6" id="KW-0511">Multifunctional enzyme</keyword>
<feature type="active site" description="Proton donor; for dehydratase activity" evidence="8">
    <location>
        <position position="1136"/>
    </location>
</feature>
<keyword evidence="2" id="KW-0597">Phosphoprotein</keyword>
<evidence type="ECO:0000256" key="4">
    <source>
        <dbReference type="ARBA" id="ARBA00022679"/>
    </source>
</evidence>
<dbReference type="Gene3D" id="3.40.366.10">
    <property type="entry name" value="Malonyl-Coenzyme A Acyl Carrier Protein, domain 2"/>
    <property type="match status" value="1"/>
</dbReference>
<gene>
    <name evidence="13" type="ORF">K469DRAFT_545317</name>
</gene>
<dbReference type="InterPro" id="IPR009081">
    <property type="entry name" value="PP-bd_ACP"/>
</dbReference>
<sequence length="2520" mass="277752">MAVPEYASGLNGTAGHPNGHQNGANGYHEPHPANGHPEQNGFAKDTQDASADVYEPVAIIGCGMRLPGGINSGESFWKLLIEQRDGRCRVPEDRYNIDAFYGPGKRGFVCTEYGYFLDNVNMAGIDSSFWSMTRQEIGEMDPQQRLALEVVYEALQNSGTTKWSGKKIGTYFGIFGEDWADMQAKETQQTGMYRITGYGDFVVANRVSYEFGFTGPSMVIRTACSSSLTGLHEACLALHSGECESAIVGGTNVILNPHMTVAMTEQGVLSVDGRCKTFDEAANGYARGEGVVAIHIKKLSDALRDGDPIRAVIRSSCLNSDGKTAGLSHPSSASHEALMRRSHSLAGISDISKTAMIECHGTGTSVGDPLEASAVARVFGQNEVYIGSVKPNLGHSEGASGISSIIKMVLALENRTIPPNINFKDPSTKIPFGETKIRVPVEPTPWPKDRAERVGVNSFGIGGANTHILLESAASMGAHFPDTDEGVHEERHHLLTFSASNMDALRQVVQEHEAYLHKHPDRIRDLSHTLVSRREPLPCRAFTVVARDSTSEPLQISPFEKAGTQQHVVFVMTGQGAQWPRMGAALLEGNTTFRRSILQLESYIAHCPDPPSWSLSEEICQLEGVSRISVAEFSQPACTAIQIALIDTLRECGVQPHAVVGHSSGEIAAAYAAGAISARDAILIAYYRGQAGRQIVIQGGMAAIGLSQQEVEEHLSPGVIIGCVNSPSSVTLTGDVKPLEKAMQNIKDSHPEALVRRLQVDHAYHSHHMKHAEQYFASKLGDVSERAPQAAFYSSVSGTKLDEGQTLGGVYWTKNLVSPVLFSPAVQELLKTNGSSLFLEIGPHSALAGPIRQILHAQGNSSARYLPTFVRGQDAHASLLQAVGGLFQRGVDVNLSSTVPSANTLVDLPIYPWQREGHFWSESRISREWRQRKFPHHDILGSRVNNVSEYQPTWRNLLRLDDVAWIRDHDISRDIVFPGVGYVAMAGEAVRQLTGHEDYTVREVNISNALVLHDGVPTEVITHVKPLKLTTSLDSVWYDFQISSLAGDKWTKHAFGQVRGGRDYAKDTPSIEHLPREVPYTDWYSTMKRFGLNYGPRFRGMKRISADVKSHKAVCTIVNTVEKLESFYAMHPCTMDHALQLYSVAGFTGLSRLFQQLSVPTYIEELYIKPTSEEITIQATTEISPRGSFHGNAVGTSPSQGTVFELKTLKLSPLTDAEDTRGNDPHAAVELVWKPDIHFVDVPKTMRRFRDIHSLNFALERLSVACEIDMSFRLRFLTPHQDHLRKFRDWLDKKALLAQNDQYPNVPDCKAIATMQTSERAQLIESLYKALTPTEAAPVATAIYRVWDSCEDVCLGKVETLELLLKDDVLTKLYNFNTTSDCGDFFALAAHYKPNLRILEIGAGTGGMTKPILERLAPDSWHCKRMYLSYTYTDISPGFFNAAKERFKKYEAIEYRILDISQDPLEQGFEPEAYDLIVASNVIHATPILKETLQNVRKLLARDGRFFLQELAPPTKWVNQIMGGLSGWWFGEDDGRPEEPYMGPEEWDVRLREAGFNGIDTLDNDGQINANIIASNPPLPPPSNRITLLYDDPTACRVEEVAAVLASDDYEIDRCAFPSIPPADQDMVVLMDVERPFFHEADEATFGEWIRWLGHLSGRRTLWVTGAAQIRPKNPGYGMTIGMTRTLRTELGLDVATLELDSFDSAGWDALKQVLPHFRRRSRESHHGTKPVVEWAFANGAIQVGRFHWISVNNELAALEAAGPAKKLDIEKRGFLNSFYWKEHFPKEPAGNWVQVKTKAVGLNFKDVLISMGIVEGAVIEGDGLGCESSGVVLKVGPDVKSAQPGDRVLVFTTGAFSTTITTSEQVCVKLPESLSDVDAASMAAVYSTAIHSLVDRARLEAGQTVLIHSACGGVGIAAIQLCRALKAEIFCTVGSEEKVNYLMDTYSIPRDRIFNSRDLTFKRDVLEATNGRGVDVVLNSLSGELLHASWECVAEFGSMVEIGKRDLVGKGALALDLFEKNRSYYGVDFAQICGERPQISNRLLKTMMELYSEGKIGPIHPISHFDAAKIEDAFRFMQKGQHIGKVVCSMPQDAHQLETRSTKQKFHLRPNSSYLLAGGLGGLGRAIAIWMAEAGAGELIFLSRSAGDTERYSSFIRELRELGCTAIMVPGSVVSQVDVDHAMKRATRPIRGVMQASMVLQDAALRSMSWQDWQTAVGPKVQGTWNVHHASLKFAKDLDFFLVFSSWSGLVGQSGQANYASGNAFIDSFAQYRRSLGLPAASVVIGVMEDVGYVSRNAKILDYFHATSTHVLYEQDLLDSLQLLINRSPVMKEEQKPQALSATIAGRYKVVTPGQLAIGLRSTQPLSAPNNRTVWKDDPRMALYYNLESHNTSTATSTNEALKNFLAEAALNPSSLDAPEAAEFLAQQIGQTLSGFLMRDESLLNLEDSPESLGLDSLVSIELRNWFRLRLGFETTVLEIMGSNSILDLGRHSASTLKTKFTVGRDDEGNEKYLKYKAP</sequence>
<dbReference type="InterPro" id="IPR006162">
    <property type="entry name" value="Ppantetheine_attach_site"/>
</dbReference>
<dbReference type="Pfam" id="PF08659">
    <property type="entry name" value="KR"/>
    <property type="match status" value="1"/>
</dbReference>
<dbReference type="PANTHER" id="PTHR43775:SF49">
    <property type="entry name" value="SYNTHASE, PUTATIVE (JCVI)-RELATED"/>
    <property type="match status" value="1"/>
</dbReference>
<dbReference type="SUPFAM" id="SSF52151">
    <property type="entry name" value="FabD/lysophospholipase-like"/>
    <property type="match status" value="1"/>
</dbReference>
<dbReference type="InterPro" id="IPR036736">
    <property type="entry name" value="ACP-like_sf"/>
</dbReference>
<dbReference type="Gene3D" id="3.40.50.150">
    <property type="entry name" value="Vaccinia Virus protein VP39"/>
    <property type="match status" value="1"/>
</dbReference>
<evidence type="ECO:0000256" key="9">
    <source>
        <dbReference type="SAM" id="MobiDB-lite"/>
    </source>
</evidence>
<evidence type="ECO:0000256" key="8">
    <source>
        <dbReference type="PROSITE-ProRule" id="PRU01363"/>
    </source>
</evidence>
<evidence type="ECO:0000259" key="10">
    <source>
        <dbReference type="PROSITE" id="PS50075"/>
    </source>
</evidence>
<dbReference type="SUPFAM" id="SSF53901">
    <property type="entry name" value="Thiolase-like"/>
    <property type="match status" value="1"/>
</dbReference>
<evidence type="ECO:0000256" key="5">
    <source>
        <dbReference type="ARBA" id="ARBA00022857"/>
    </source>
</evidence>
<feature type="region of interest" description="Disordered" evidence="9">
    <location>
        <begin position="1"/>
        <end position="46"/>
    </location>
</feature>
<evidence type="ECO:0000256" key="6">
    <source>
        <dbReference type="ARBA" id="ARBA00023268"/>
    </source>
</evidence>
<name>A0A6A6F0N6_9PEZI</name>
<protein>
    <submittedName>
        <fullName evidence="13">Uncharacterized protein</fullName>
    </submittedName>
</protein>
<dbReference type="SUPFAM" id="SSF55048">
    <property type="entry name" value="Probable ACP-binding domain of malonyl-CoA ACP transacylase"/>
    <property type="match status" value="1"/>
</dbReference>
<keyword evidence="5" id="KW-0521">NADP</keyword>
<dbReference type="SMART" id="SM00823">
    <property type="entry name" value="PKS_PP"/>
    <property type="match status" value="1"/>
</dbReference>
<dbReference type="PANTHER" id="PTHR43775">
    <property type="entry name" value="FATTY ACID SYNTHASE"/>
    <property type="match status" value="1"/>
</dbReference>
<dbReference type="GO" id="GO:0008168">
    <property type="term" value="F:methyltransferase activity"/>
    <property type="evidence" value="ECO:0007669"/>
    <property type="project" value="UniProtKB-KW"/>
</dbReference>
<dbReference type="GO" id="GO:0004312">
    <property type="term" value="F:fatty acid synthase activity"/>
    <property type="evidence" value="ECO:0007669"/>
    <property type="project" value="TreeGrafter"/>
</dbReference>
<dbReference type="Pfam" id="PF00550">
    <property type="entry name" value="PP-binding"/>
    <property type="match status" value="1"/>
</dbReference>
<organism evidence="13 14">
    <name type="scientific">Zopfia rhizophila CBS 207.26</name>
    <dbReference type="NCBI Taxonomy" id="1314779"/>
    <lineage>
        <taxon>Eukaryota</taxon>
        <taxon>Fungi</taxon>
        <taxon>Dikarya</taxon>
        <taxon>Ascomycota</taxon>
        <taxon>Pezizomycotina</taxon>
        <taxon>Dothideomycetes</taxon>
        <taxon>Dothideomycetes incertae sedis</taxon>
        <taxon>Zopfiaceae</taxon>
        <taxon>Zopfia</taxon>
    </lineage>
</organism>
<dbReference type="InterPro" id="IPR042104">
    <property type="entry name" value="PKS_dehydratase_sf"/>
</dbReference>
<dbReference type="InterPro" id="IPR014030">
    <property type="entry name" value="Ketoacyl_synth_N"/>
</dbReference>
<dbReference type="SMART" id="SM00829">
    <property type="entry name" value="PKS_ER"/>
    <property type="match status" value="1"/>
</dbReference>
<keyword evidence="7" id="KW-0012">Acyltransferase</keyword>
<dbReference type="Pfam" id="PF00698">
    <property type="entry name" value="Acyl_transf_1"/>
    <property type="match status" value="1"/>
</dbReference>
<keyword evidence="14" id="KW-1185">Reference proteome</keyword>
<dbReference type="InterPro" id="IPR020843">
    <property type="entry name" value="ER"/>
</dbReference>
<dbReference type="PROSITE" id="PS52004">
    <property type="entry name" value="KS3_2"/>
    <property type="match status" value="1"/>
</dbReference>
<dbReference type="InterPro" id="IPR020807">
    <property type="entry name" value="PKS_DH"/>
</dbReference>
<feature type="active site" description="Proton acceptor; for dehydratase activity" evidence="8">
    <location>
        <position position="969"/>
    </location>
</feature>
<dbReference type="SUPFAM" id="SSF47336">
    <property type="entry name" value="ACP-like"/>
    <property type="match status" value="1"/>
</dbReference>
<dbReference type="Pfam" id="PF13602">
    <property type="entry name" value="ADH_zinc_N_2"/>
    <property type="match status" value="1"/>
</dbReference>
<feature type="domain" description="Ketosynthase family 3 (KS3)" evidence="11">
    <location>
        <begin position="54"/>
        <end position="472"/>
    </location>
</feature>
<dbReference type="CDD" id="cd00833">
    <property type="entry name" value="PKS"/>
    <property type="match status" value="1"/>
</dbReference>
<feature type="region of interest" description="C-terminal hotdog fold" evidence="8">
    <location>
        <begin position="1075"/>
        <end position="1220"/>
    </location>
</feature>
<dbReference type="InterPro" id="IPR014043">
    <property type="entry name" value="Acyl_transferase_dom"/>
</dbReference>
<evidence type="ECO:0000256" key="1">
    <source>
        <dbReference type="ARBA" id="ARBA00022450"/>
    </source>
</evidence>
<dbReference type="OrthoDB" id="329835at2759"/>
<dbReference type="InterPro" id="IPR014031">
    <property type="entry name" value="Ketoacyl_synth_C"/>
</dbReference>